<sequence>MTALIPLKIRPPFGSGRSARWFLSCFQTRPLQPSHGHRSHPISARRCPVNCRYALTEDECYKLQLVRDSMRLVTILLDEVQHSNTMTPQMMAAWLELTAESLSGVADAAGQRLTAR</sequence>
<evidence type="ECO:0000313" key="2">
    <source>
        <dbReference type="Proteomes" id="UP000271531"/>
    </source>
</evidence>
<dbReference type="RefSeq" id="WP_162882967.1">
    <property type="nucleotide sequence ID" value="NZ_QPCR01000026.1"/>
</dbReference>
<gene>
    <name evidence="1" type="ORF">ALP03_03266</name>
</gene>
<name>A0A3M6GDB5_PSEAJ</name>
<dbReference type="AlphaFoldDB" id="A0A3M6GDB5"/>
<dbReference type="Proteomes" id="UP000271531">
    <property type="component" value="Unassembled WGS sequence"/>
</dbReference>
<dbReference type="EMBL" id="RBVA01000780">
    <property type="protein sequence ID" value="RMV90795.1"/>
    <property type="molecule type" value="Genomic_DNA"/>
</dbReference>
<organism evidence="1 2">
    <name type="scientific">Pseudomonas amygdali pv. tabaci</name>
    <name type="common">Pseudomonas syringae pv. tabaci</name>
    <dbReference type="NCBI Taxonomy" id="322"/>
    <lineage>
        <taxon>Bacteria</taxon>
        <taxon>Pseudomonadati</taxon>
        <taxon>Pseudomonadota</taxon>
        <taxon>Gammaproteobacteria</taxon>
        <taxon>Pseudomonadales</taxon>
        <taxon>Pseudomonadaceae</taxon>
        <taxon>Pseudomonas</taxon>
        <taxon>Pseudomonas amygdali</taxon>
    </lineage>
</organism>
<comment type="caution">
    <text evidence="1">The sequence shown here is derived from an EMBL/GenBank/DDBJ whole genome shotgun (WGS) entry which is preliminary data.</text>
</comment>
<proteinExistence type="predicted"/>
<protein>
    <submittedName>
        <fullName evidence="1">Uncharacterized protein</fullName>
    </submittedName>
</protein>
<evidence type="ECO:0000313" key="1">
    <source>
        <dbReference type="EMBL" id="RMV90795.1"/>
    </source>
</evidence>
<reference evidence="1 2" key="1">
    <citation type="submission" date="2018-08" db="EMBL/GenBank/DDBJ databases">
        <title>Recombination of ecologically and evolutionarily significant loci maintains genetic cohesion in the Pseudomonas syringae species complex.</title>
        <authorList>
            <person name="Dillon M."/>
            <person name="Thakur S."/>
            <person name="Almeida R.N.D."/>
            <person name="Weir B.S."/>
            <person name="Guttman D.S."/>
        </authorList>
    </citation>
    <scope>NUCLEOTIDE SEQUENCE [LARGE SCALE GENOMIC DNA]</scope>
    <source>
        <strain evidence="1 2">ICMP 4525</strain>
    </source>
</reference>
<accession>A0A3M6GDB5</accession>